<feature type="transmembrane region" description="Helical" evidence="1">
    <location>
        <begin position="12"/>
        <end position="41"/>
    </location>
</feature>
<keyword evidence="3" id="KW-1185">Reference proteome</keyword>
<dbReference type="OrthoDB" id="8186944at2759"/>
<keyword evidence="1" id="KW-0812">Transmembrane</keyword>
<accession>A0A482XTF2</accession>
<reference evidence="2 3" key="1">
    <citation type="journal article" date="2017" name="Gigascience">
        <title>Genome sequence of the small brown planthopper, Laodelphax striatellus.</title>
        <authorList>
            <person name="Zhu J."/>
            <person name="Jiang F."/>
            <person name="Wang X."/>
            <person name="Yang P."/>
            <person name="Bao Y."/>
            <person name="Zhao W."/>
            <person name="Wang W."/>
            <person name="Lu H."/>
            <person name="Wang Q."/>
            <person name="Cui N."/>
            <person name="Li J."/>
            <person name="Chen X."/>
            <person name="Luo L."/>
            <person name="Yu J."/>
            <person name="Kang L."/>
            <person name="Cui F."/>
        </authorList>
    </citation>
    <scope>NUCLEOTIDE SEQUENCE [LARGE SCALE GENOMIC DNA]</scope>
    <source>
        <strain evidence="2">Lst14</strain>
    </source>
</reference>
<organism evidence="2 3">
    <name type="scientific">Laodelphax striatellus</name>
    <name type="common">Small brown planthopper</name>
    <name type="synonym">Delphax striatella</name>
    <dbReference type="NCBI Taxonomy" id="195883"/>
    <lineage>
        <taxon>Eukaryota</taxon>
        <taxon>Metazoa</taxon>
        <taxon>Ecdysozoa</taxon>
        <taxon>Arthropoda</taxon>
        <taxon>Hexapoda</taxon>
        <taxon>Insecta</taxon>
        <taxon>Pterygota</taxon>
        <taxon>Neoptera</taxon>
        <taxon>Paraneoptera</taxon>
        <taxon>Hemiptera</taxon>
        <taxon>Auchenorrhyncha</taxon>
        <taxon>Fulgoroidea</taxon>
        <taxon>Delphacidae</taxon>
        <taxon>Criomorphinae</taxon>
        <taxon>Laodelphax</taxon>
    </lineage>
</organism>
<dbReference type="InParanoid" id="A0A482XTF2"/>
<keyword evidence="1" id="KW-1133">Transmembrane helix</keyword>
<dbReference type="STRING" id="195883.A0A482XTF2"/>
<evidence type="ECO:0000313" key="3">
    <source>
        <dbReference type="Proteomes" id="UP000291343"/>
    </source>
</evidence>
<feature type="transmembrane region" description="Helical" evidence="1">
    <location>
        <begin position="78"/>
        <end position="99"/>
    </location>
</feature>
<protein>
    <submittedName>
        <fullName evidence="2">Uncharacterized protein</fullName>
    </submittedName>
</protein>
<dbReference type="FunCoup" id="A0A482XTF2">
    <property type="interactions" value="19"/>
</dbReference>
<evidence type="ECO:0000313" key="2">
    <source>
        <dbReference type="EMBL" id="RZF49282.1"/>
    </source>
</evidence>
<dbReference type="AlphaFoldDB" id="A0A482XTF2"/>
<keyword evidence="1" id="KW-0472">Membrane</keyword>
<name>A0A482XTF2_LAOST</name>
<gene>
    <name evidence="2" type="ORF">LSTR_LSTR013371</name>
</gene>
<comment type="caution">
    <text evidence="2">The sequence shown here is derived from an EMBL/GenBank/DDBJ whole genome shotgun (WGS) entry which is preliminary data.</text>
</comment>
<dbReference type="Proteomes" id="UP000291343">
    <property type="component" value="Unassembled WGS sequence"/>
</dbReference>
<sequence>MANRQRGNKTQIEGLLSILYFGAGLAGFAHCTVVTIVWRYWKDVLNTCMNNVQCNNCILYATTLSRTVSGSDTALCKYVAFVPVPIVVWAVIIGSYHGYRACHVGRRKHSAQRRQSATFGSGVNRLPSKRHNSLCYSSLFLIAVIISIISIAISIAVTHGYYSTCASYKNTVVKYLSASGNLAAMVQERMTCGTVYDFLDYIQPDPDYLEIKLRRGTYIINTGLLLQLAIFSSWLSVLAWVVIAVLNAIVGFTS</sequence>
<feature type="transmembrane region" description="Helical" evidence="1">
    <location>
        <begin position="134"/>
        <end position="157"/>
    </location>
</feature>
<proteinExistence type="predicted"/>
<feature type="transmembrane region" description="Helical" evidence="1">
    <location>
        <begin position="224"/>
        <end position="250"/>
    </location>
</feature>
<dbReference type="EMBL" id="QKKF02000116">
    <property type="protein sequence ID" value="RZF49282.1"/>
    <property type="molecule type" value="Genomic_DNA"/>
</dbReference>
<evidence type="ECO:0000256" key="1">
    <source>
        <dbReference type="SAM" id="Phobius"/>
    </source>
</evidence>